<dbReference type="SMR" id="A0A3S8UY06"/>
<keyword evidence="2" id="KW-1133">Transmembrane helix</keyword>
<name>A0A3S8UY06_9VIRU</name>
<evidence type="ECO:0000259" key="3">
    <source>
        <dbReference type="Pfam" id="PF01593"/>
    </source>
</evidence>
<reference evidence="4" key="1">
    <citation type="submission" date="2018-03" db="EMBL/GenBank/DDBJ databases">
        <title>Draft genome sequences of Megaviruse, new member of the family Mimiviridae isolated from water in Shanghai, China.</title>
        <authorList>
            <person name="Xia Y."/>
        </authorList>
    </citation>
    <scope>NUCLEOTIDE SEQUENCE</scope>
    <source>
        <strain evidence="4">SH</strain>
    </source>
</reference>
<keyword evidence="2" id="KW-0812">Transmembrane</keyword>
<dbReference type="SUPFAM" id="SSF51905">
    <property type="entry name" value="FAD/NAD(P)-binding domain"/>
    <property type="match status" value="1"/>
</dbReference>
<dbReference type="PANTHER" id="PTHR43563:SF1">
    <property type="entry name" value="AMINE OXIDASE [FLAVIN-CONTAINING] B"/>
    <property type="match status" value="1"/>
</dbReference>
<organism evidence="4">
    <name type="scientific">Megavirus baoshan</name>
    <dbReference type="NCBI Taxonomy" id="2496520"/>
    <lineage>
        <taxon>Viruses</taxon>
        <taxon>Varidnaviria</taxon>
        <taxon>Bamfordvirae</taxon>
        <taxon>Nucleocytoviricota</taxon>
        <taxon>Megaviricetes</taxon>
        <taxon>Imitervirales</taxon>
        <taxon>Mimiviridae</taxon>
        <taxon>Megamimivirinae</taxon>
        <taxon>Megavirus</taxon>
        <taxon>Megavirus baoshanense</taxon>
    </lineage>
</organism>
<dbReference type="PANTHER" id="PTHR43563">
    <property type="entry name" value="AMINE OXIDASE"/>
    <property type="match status" value="1"/>
</dbReference>
<gene>
    <name evidence="4" type="ORF">Mb0172</name>
</gene>
<feature type="transmembrane region" description="Helical" evidence="2">
    <location>
        <begin position="6"/>
        <end position="23"/>
    </location>
</feature>
<dbReference type="EMBL" id="MH046811">
    <property type="protein sequence ID" value="AZL89579.1"/>
    <property type="molecule type" value="Genomic_DNA"/>
</dbReference>
<evidence type="ECO:0000256" key="1">
    <source>
        <dbReference type="ARBA" id="ARBA00005995"/>
    </source>
</evidence>
<feature type="domain" description="Amine oxidase" evidence="3">
    <location>
        <begin position="57"/>
        <end position="514"/>
    </location>
</feature>
<proteinExistence type="inferred from homology"/>
<dbReference type="Pfam" id="PF01593">
    <property type="entry name" value="Amino_oxidase"/>
    <property type="match status" value="1"/>
</dbReference>
<dbReference type="Gene3D" id="3.50.50.60">
    <property type="entry name" value="FAD/NAD(P)-binding domain"/>
    <property type="match status" value="1"/>
</dbReference>
<comment type="similarity">
    <text evidence="1">Belongs to the flavin monoamine oxidase family.</text>
</comment>
<dbReference type="InterPro" id="IPR050703">
    <property type="entry name" value="Flavin_MAO"/>
</dbReference>
<protein>
    <submittedName>
        <fullName evidence="4">Amine oxidase</fullName>
    </submittedName>
</protein>
<keyword evidence="2" id="KW-0472">Membrane</keyword>
<dbReference type="InterPro" id="IPR002937">
    <property type="entry name" value="Amino_oxidase"/>
</dbReference>
<accession>A0A3S8UY06</accession>
<sequence>MLSLNIIYVIIIIIIIMIIYVLFYSNNYKKTTIENLQLIDSFPILDCDILIVGAGASGIYCAWRLSQEYPNKRIMVVESTGRIGGRLESIPFGNANIYAEMGGMRTFPGIDTYLTQLLQILNIPTIVLPYIEPDNIAFVRGHRMNINVLNSSSSTSIERKKLITLYQLPEREHNISINNLILNAVKKAAPYYQTNWSQIFQSDYLNNTSFVSMLQENGVSNGAIEAYRDFSGYNFSFDVEIAASTGIRENISLSGMGQQHFVIGGYDSFVKKMALETFSRPNTSLILSTQLKKIILLNNNTTNCLFQTGNNTIQINSKSIILAIARNYLLQVDAPWTNSAIQAMDSVNSWTAFKAFLSVDKQTYQILSQNGLLKGRCISDLPARQIWFYSENPPELLVYADDIDADYWSKYVPEEGKKYPIYSNPNQNISLTNELVRQIAIVFGVDPNVIKINNILYKYWNAGAYFWRPSNIPYLMSSINTPIDTSIDSQHAIYVVGSDFSYSQGWVEGAIESADGIMTKYFGLNNFVDKYN</sequence>
<dbReference type="GO" id="GO:0016491">
    <property type="term" value="F:oxidoreductase activity"/>
    <property type="evidence" value="ECO:0007669"/>
    <property type="project" value="InterPro"/>
</dbReference>
<dbReference type="InterPro" id="IPR036188">
    <property type="entry name" value="FAD/NAD-bd_sf"/>
</dbReference>
<evidence type="ECO:0000313" key="4">
    <source>
        <dbReference type="EMBL" id="AZL89579.1"/>
    </source>
</evidence>
<evidence type="ECO:0000256" key="2">
    <source>
        <dbReference type="SAM" id="Phobius"/>
    </source>
</evidence>